<keyword evidence="1" id="KW-0732">Signal</keyword>
<proteinExistence type="predicted"/>
<dbReference type="RefSeq" id="WP_090411184.1">
    <property type="nucleotide sequence ID" value="NZ_FNOY01000002.1"/>
</dbReference>
<dbReference type="PANTHER" id="PTHR35399">
    <property type="entry name" value="SLR8030 PROTEIN"/>
    <property type="match status" value="1"/>
</dbReference>
<dbReference type="InterPro" id="IPR006311">
    <property type="entry name" value="TAT_signal"/>
</dbReference>
<reference evidence="2 3" key="1">
    <citation type="submission" date="2016-10" db="EMBL/GenBank/DDBJ databases">
        <authorList>
            <person name="de Groot N.N."/>
        </authorList>
    </citation>
    <scope>NUCLEOTIDE SEQUENCE [LARGE SCALE GENOMIC DNA]</scope>
    <source>
        <strain evidence="2 3">Nm1</strain>
    </source>
</reference>
<dbReference type="PROSITE" id="PS51318">
    <property type="entry name" value="TAT"/>
    <property type="match status" value="1"/>
</dbReference>
<name>A0A1H3C8F9_9PROT</name>
<dbReference type="EMBL" id="FNOY01000002">
    <property type="protein sequence ID" value="SDX50401.1"/>
    <property type="molecule type" value="Genomic_DNA"/>
</dbReference>
<evidence type="ECO:0000313" key="2">
    <source>
        <dbReference type="EMBL" id="SDX50401.1"/>
    </source>
</evidence>
<evidence type="ECO:0000256" key="1">
    <source>
        <dbReference type="SAM" id="SignalP"/>
    </source>
</evidence>
<dbReference type="PANTHER" id="PTHR35399:SF4">
    <property type="entry name" value="MEMBRANE PROTEIN"/>
    <property type="match status" value="1"/>
</dbReference>
<dbReference type="SUPFAM" id="SSF63825">
    <property type="entry name" value="YWTD domain"/>
    <property type="match status" value="1"/>
</dbReference>
<keyword evidence="3" id="KW-1185">Reference proteome</keyword>
<dbReference type="Pfam" id="PF05787">
    <property type="entry name" value="PhoX"/>
    <property type="match status" value="2"/>
</dbReference>
<feature type="signal peptide" evidence="1">
    <location>
        <begin position="1"/>
        <end position="23"/>
    </location>
</feature>
<dbReference type="AlphaFoldDB" id="A0A1H3C8F9"/>
<sequence length="502" mass="53999">MTALNRRKFLAMLSAATAGTAVAPLGNLYARSFPQGIFGQPTPGVCIANGVSQGFGPIVPKLPLNAADLTDTVVGNLSQAHLLELPENFSYTALSITGQIMGDGSIVPGDHDGMACFMGQNGDYVLVRNHELSRGQNKYGNRTGCQPPNGKVYDPFNLPEGQGGGGTSTLIIDRQGQLVMDYISLGGTIRNCAGGPTPWGSWISCEEDVSTLSAAANTKMHGYNFEVPALLGQAVDPIPLIDMGRFNHEAVACDPRTGYIYQTEDRGDSLFYRFVPHVRQPRHFGDLQQGGELYAMVIDAQTNAVCDGSVLPVLNAHDSVDTRRNVQSFLGQPLPVKWVKLEDVNPAADTLRFEGQAKGAAVFARGEGMWYSNSDGLVYFVATSGGDIGRGQVWAYNPKQETVTLLVESTDQGVLDRPDNITVGPDGALYLCEDGSGEQFVVGVDQQGNLFPFARNNYNTSEFAGACFSPDGRFMFVNVMSFGATFAIFRNDHRPIKLNAQA</sequence>
<organism evidence="2 3">
    <name type="scientific">Nitrosomonas halophila</name>
    <dbReference type="NCBI Taxonomy" id="44576"/>
    <lineage>
        <taxon>Bacteria</taxon>
        <taxon>Pseudomonadati</taxon>
        <taxon>Pseudomonadota</taxon>
        <taxon>Betaproteobacteria</taxon>
        <taxon>Nitrosomonadales</taxon>
        <taxon>Nitrosomonadaceae</taxon>
        <taxon>Nitrosomonas</taxon>
    </lineage>
</organism>
<accession>A0A1H3C8F9</accession>
<dbReference type="InterPro" id="IPR008557">
    <property type="entry name" value="PhoX"/>
</dbReference>
<dbReference type="InterPro" id="IPR011042">
    <property type="entry name" value="6-blade_b-propeller_TolB-like"/>
</dbReference>
<gene>
    <name evidence="2" type="ORF">SAMN05421881_1002101</name>
</gene>
<dbReference type="OrthoDB" id="9801383at2"/>
<feature type="chain" id="PRO_5011484795" description="Tat (Twin-arginine translocation) pathway signal sequence" evidence="1">
    <location>
        <begin position="24"/>
        <end position="502"/>
    </location>
</feature>
<evidence type="ECO:0008006" key="4">
    <source>
        <dbReference type="Google" id="ProtNLM"/>
    </source>
</evidence>
<dbReference type="STRING" id="44576.SAMN05421881_1002101"/>
<dbReference type="Proteomes" id="UP000198640">
    <property type="component" value="Unassembled WGS sequence"/>
</dbReference>
<protein>
    <recommendedName>
        <fullName evidence="4">Tat (Twin-arginine translocation) pathway signal sequence</fullName>
    </recommendedName>
</protein>
<evidence type="ECO:0000313" key="3">
    <source>
        <dbReference type="Proteomes" id="UP000198640"/>
    </source>
</evidence>
<dbReference type="Gene3D" id="2.120.10.30">
    <property type="entry name" value="TolB, C-terminal domain"/>
    <property type="match status" value="1"/>
</dbReference>